<dbReference type="InterPro" id="IPR005467">
    <property type="entry name" value="His_kinase_dom"/>
</dbReference>
<dbReference type="PROSITE" id="PS50109">
    <property type="entry name" value="HIS_KIN"/>
    <property type="match status" value="1"/>
</dbReference>
<dbReference type="PRINTS" id="PR00344">
    <property type="entry name" value="BCTRLSENSOR"/>
</dbReference>
<feature type="domain" description="Response regulatory" evidence="12">
    <location>
        <begin position="1139"/>
        <end position="1254"/>
    </location>
</feature>
<dbReference type="EMBL" id="QMFY01000014">
    <property type="protein sequence ID" value="RAV98901.1"/>
    <property type="molecule type" value="Genomic_DNA"/>
</dbReference>
<accession>A0A364XX88</accession>
<dbReference type="PANTHER" id="PTHR43547">
    <property type="entry name" value="TWO-COMPONENT HISTIDINE KINASE"/>
    <property type="match status" value="1"/>
</dbReference>
<dbReference type="InterPro" id="IPR036890">
    <property type="entry name" value="HATPase_C_sf"/>
</dbReference>
<feature type="chain" id="PRO_5016785963" description="histidine kinase" evidence="9">
    <location>
        <begin position="38"/>
        <end position="1387"/>
    </location>
</feature>
<gene>
    <name evidence="13" type="ORF">DQQ10_21615</name>
</gene>
<feature type="domain" description="HTH araC/xylS-type" evidence="10">
    <location>
        <begin position="1286"/>
        <end position="1385"/>
    </location>
</feature>
<dbReference type="GO" id="GO:0003700">
    <property type="term" value="F:DNA-binding transcription factor activity"/>
    <property type="evidence" value="ECO:0007669"/>
    <property type="project" value="InterPro"/>
</dbReference>
<evidence type="ECO:0000259" key="12">
    <source>
        <dbReference type="PROSITE" id="PS50110"/>
    </source>
</evidence>
<feature type="domain" description="Histidine kinase" evidence="11">
    <location>
        <begin position="867"/>
        <end position="1094"/>
    </location>
</feature>
<dbReference type="GO" id="GO:0043565">
    <property type="term" value="F:sequence-specific DNA binding"/>
    <property type="evidence" value="ECO:0007669"/>
    <property type="project" value="InterPro"/>
</dbReference>
<dbReference type="GO" id="GO:0000155">
    <property type="term" value="F:phosphorelay sensor kinase activity"/>
    <property type="evidence" value="ECO:0007669"/>
    <property type="project" value="InterPro"/>
</dbReference>
<protein>
    <recommendedName>
        <fullName evidence="2">histidine kinase</fullName>
        <ecNumber evidence="2">2.7.13.3</ecNumber>
    </recommendedName>
</protein>
<dbReference type="Pfam" id="PF02518">
    <property type="entry name" value="HATPase_c"/>
    <property type="match status" value="1"/>
</dbReference>
<dbReference type="SMART" id="SM00342">
    <property type="entry name" value="HTH_ARAC"/>
    <property type="match status" value="1"/>
</dbReference>
<dbReference type="SUPFAM" id="SSF52172">
    <property type="entry name" value="CheY-like"/>
    <property type="match status" value="1"/>
</dbReference>
<dbReference type="OrthoDB" id="9797097at2"/>
<dbReference type="InterPro" id="IPR001789">
    <property type="entry name" value="Sig_transdc_resp-reg_receiver"/>
</dbReference>
<dbReference type="PANTHER" id="PTHR43547:SF2">
    <property type="entry name" value="HYBRID SIGNAL TRANSDUCTION HISTIDINE KINASE C"/>
    <property type="match status" value="1"/>
</dbReference>
<evidence type="ECO:0000313" key="14">
    <source>
        <dbReference type="Proteomes" id="UP000251889"/>
    </source>
</evidence>
<evidence type="ECO:0000259" key="11">
    <source>
        <dbReference type="PROSITE" id="PS50109"/>
    </source>
</evidence>
<dbReference type="SMART" id="SM00388">
    <property type="entry name" value="HisKA"/>
    <property type="match status" value="1"/>
</dbReference>
<evidence type="ECO:0000256" key="1">
    <source>
        <dbReference type="ARBA" id="ARBA00000085"/>
    </source>
</evidence>
<dbReference type="InterPro" id="IPR018062">
    <property type="entry name" value="HTH_AraC-typ_CS"/>
</dbReference>
<dbReference type="Gene3D" id="2.60.40.10">
    <property type="entry name" value="Immunoglobulins"/>
    <property type="match status" value="1"/>
</dbReference>
<keyword evidence="14" id="KW-1185">Reference proteome</keyword>
<evidence type="ECO:0000256" key="4">
    <source>
        <dbReference type="ARBA" id="ARBA00023015"/>
    </source>
</evidence>
<dbReference type="Pfam" id="PF07495">
    <property type="entry name" value="Y_Y_Y"/>
    <property type="match status" value="1"/>
</dbReference>
<dbReference type="InterPro" id="IPR015943">
    <property type="entry name" value="WD40/YVTN_repeat-like_dom_sf"/>
</dbReference>
<keyword evidence="5" id="KW-0238">DNA-binding</keyword>
<evidence type="ECO:0000256" key="6">
    <source>
        <dbReference type="ARBA" id="ARBA00023163"/>
    </source>
</evidence>
<feature type="signal peptide" evidence="9">
    <location>
        <begin position="1"/>
        <end position="37"/>
    </location>
</feature>
<dbReference type="CDD" id="cd17574">
    <property type="entry name" value="REC_OmpR"/>
    <property type="match status" value="1"/>
</dbReference>
<dbReference type="Pfam" id="PF07494">
    <property type="entry name" value="Reg_prop"/>
    <property type="match status" value="7"/>
</dbReference>
<evidence type="ECO:0000256" key="8">
    <source>
        <dbReference type="SAM" id="Phobius"/>
    </source>
</evidence>
<dbReference type="Gene3D" id="2.130.10.10">
    <property type="entry name" value="YVTN repeat-like/Quinoprotein amine dehydrogenase"/>
    <property type="match status" value="3"/>
</dbReference>
<dbReference type="PROSITE" id="PS50110">
    <property type="entry name" value="RESPONSE_REGULATORY"/>
    <property type="match status" value="1"/>
</dbReference>
<feature type="modified residue" description="4-aspartylphosphate" evidence="7">
    <location>
        <position position="1187"/>
    </location>
</feature>
<dbReference type="InterPro" id="IPR009057">
    <property type="entry name" value="Homeodomain-like_sf"/>
</dbReference>
<proteinExistence type="predicted"/>
<dbReference type="Pfam" id="PF00512">
    <property type="entry name" value="HisKA"/>
    <property type="match status" value="1"/>
</dbReference>
<dbReference type="SMART" id="SM00387">
    <property type="entry name" value="HATPase_c"/>
    <property type="match status" value="1"/>
</dbReference>
<dbReference type="InterPro" id="IPR004358">
    <property type="entry name" value="Sig_transdc_His_kin-like_C"/>
</dbReference>
<dbReference type="Pfam" id="PF12833">
    <property type="entry name" value="HTH_18"/>
    <property type="match status" value="1"/>
</dbReference>
<dbReference type="CDD" id="cd00082">
    <property type="entry name" value="HisKA"/>
    <property type="match status" value="1"/>
</dbReference>
<evidence type="ECO:0000259" key="10">
    <source>
        <dbReference type="PROSITE" id="PS01124"/>
    </source>
</evidence>
<dbReference type="EC" id="2.7.13.3" evidence="2"/>
<reference evidence="13 14" key="1">
    <citation type="submission" date="2018-06" db="EMBL/GenBank/DDBJ databases">
        <title>Chryseolinea flavus sp. nov., a member of the phylum Bacteroidetes isolated from soil.</title>
        <authorList>
            <person name="Li Y."/>
            <person name="Wang J."/>
        </authorList>
    </citation>
    <scope>NUCLEOTIDE SEQUENCE [LARGE SCALE GENOMIC DNA]</scope>
    <source>
        <strain evidence="13 14">SDU1-6</strain>
    </source>
</reference>
<dbReference type="InterPro" id="IPR011123">
    <property type="entry name" value="Y_Y_Y"/>
</dbReference>
<dbReference type="Pfam" id="PF00072">
    <property type="entry name" value="Response_reg"/>
    <property type="match status" value="1"/>
</dbReference>
<keyword evidence="4" id="KW-0805">Transcription regulation</keyword>
<evidence type="ECO:0000256" key="2">
    <source>
        <dbReference type="ARBA" id="ARBA00012438"/>
    </source>
</evidence>
<dbReference type="SUPFAM" id="SSF47384">
    <property type="entry name" value="Homodimeric domain of signal transducing histidine kinase"/>
    <property type="match status" value="1"/>
</dbReference>
<dbReference type="SUPFAM" id="SSF55874">
    <property type="entry name" value="ATPase domain of HSP90 chaperone/DNA topoisomerase II/histidine kinase"/>
    <property type="match status" value="1"/>
</dbReference>
<keyword evidence="9" id="KW-0732">Signal</keyword>
<organism evidence="13 14">
    <name type="scientific">Pseudochryseolinea flava</name>
    <dbReference type="NCBI Taxonomy" id="2059302"/>
    <lineage>
        <taxon>Bacteria</taxon>
        <taxon>Pseudomonadati</taxon>
        <taxon>Bacteroidota</taxon>
        <taxon>Cytophagia</taxon>
        <taxon>Cytophagales</taxon>
        <taxon>Fulvivirgaceae</taxon>
        <taxon>Pseudochryseolinea</taxon>
    </lineage>
</organism>
<evidence type="ECO:0000256" key="3">
    <source>
        <dbReference type="ARBA" id="ARBA00022553"/>
    </source>
</evidence>
<dbReference type="InterPro" id="IPR011006">
    <property type="entry name" value="CheY-like_superfamily"/>
</dbReference>
<keyword evidence="6" id="KW-0804">Transcription</keyword>
<dbReference type="Gene3D" id="1.10.287.130">
    <property type="match status" value="1"/>
</dbReference>
<dbReference type="InterPro" id="IPR036097">
    <property type="entry name" value="HisK_dim/P_sf"/>
</dbReference>
<evidence type="ECO:0000313" key="13">
    <source>
        <dbReference type="EMBL" id="RAV98901.1"/>
    </source>
</evidence>
<dbReference type="FunFam" id="2.60.40.10:FF:000791">
    <property type="entry name" value="Two-component system sensor histidine kinase/response regulator"/>
    <property type="match status" value="1"/>
</dbReference>
<dbReference type="InterPro" id="IPR013783">
    <property type="entry name" value="Ig-like_fold"/>
</dbReference>
<comment type="caution">
    <text evidence="13">The sequence shown here is derived from an EMBL/GenBank/DDBJ whole genome shotgun (WGS) entry which is preliminary data.</text>
</comment>
<dbReference type="SUPFAM" id="SSF63829">
    <property type="entry name" value="Calcium-dependent phosphotriesterase"/>
    <property type="match status" value="4"/>
</dbReference>
<evidence type="ECO:0000256" key="9">
    <source>
        <dbReference type="SAM" id="SignalP"/>
    </source>
</evidence>
<dbReference type="Gene3D" id="3.40.50.2300">
    <property type="match status" value="1"/>
</dbReference>
<evidence type="ECO:0000256" key="7">
    <source>
        <dbReference type="PROSITE-ProRule" id="PRU00169"/>
    </source>
</evidence>
<keyword evidence="8" id="KW-1133">Transmembrane helix</keyword>
<keyword evidence="3 7" id="KW-0597">Phosphoprotein</keyword>
<dbReference type="Proteomes" id="UP000251889">
    <property type="component" value="Unassembled WGS sequence"/>
</dbReference>
<dbReference type="InterPro" id="IPR011110">
    <property type="entry name" value="Reg_prop"/>
</dbReference>
<dbReference type="SUPFAM" id="SSF46689">
    <property type="entry name" value="Homeodomain-like"/>
    <property type="match status" value="1"/>
</dbReference>
<keyword evidence="8" id="KW-0812">Transmembrane</keyword>
<keyword evidence="8" id="KW-0472">Membrane</keyword>
<dbReference type="InterPro" id="IPR018060">
    <property type="entry name" value="HTH_AraC"/>
</dbReference>
<dbReference type="InterPro" id="IPR003661">
    <property type="entry name" value="HisK_dim/P_dom"/>
</dbReference>
<dbReference type="PROSITE" id="PS01124">
    <property type="entry name" value="HTH_ARAC_FAMILY_2"/>
    <property type="match status" value="1"/>
</dbReference>
<sequence>MQGLTSCIRLFKTRRCIQHCCQLLLGLLLFCSASLFGQQANVLTPLAPETLSNTFVRCFYKDSRGLLWIGTADGLVRFDGTNTHRYEHESQLKNSLCHNNINAIVEDKNHRLWIGTAQGISIYTPQADSFTTLDSLPGLQNYLNNRYITALAFDQHGSLWIGTHEGGINVFNPEKLHFTYLLEHNNDKNFAGANYVNALLCVDDMMWCGTKGGLRIYNTREIRPAPISFRDDQLPAGQITTLVADNMGNVWMTNVNGDVMKVTPRHGYYTLDKVVAGELSHGTGNTTLTLARDLHGNFWFGGEKSGLNYLDVKTRKVSKWAARDRSSDQLLTSSIRAVYVDDKGLVWIGTFNKGAYLIKGDSKKFLRNSFNGSENNFAGKQVRGFAEDGDGNIWIVADEIGVGKVDAKTNTLSKVNGINSKLPNKYLNAIICDRHGDIWIGSAGNGVYRVDPTTFQMVNFTLKSESFGDNKVSCLYEDKSGTIWAGTLGSGLFYYDQQAQAFKVLYEADKANHLNKTTYVSSILEDSYGLLWIGTAYGLYSLENTHGKNINYTLHLPAGTSQSISSSGIQCLHEDKRKNLWIGTADNGVTIRMASDSQIYVFRKSDGLGANNVRAITSDASGVVWVSGNSGLSKFNQEKRTFITYSYADGLSSENFYGNACLRSSSGQIFFGSNDGFVAFYPDSIRHQSDRPVVHLTDLRINNRSVPIGTTDSPLKQHIGFTKSIVLSSDQRSFVIDFATIDISQSLKRKYCYKLEGFDKGWNCIDGTSSATYTNMDPGDYVFNVRASDGDGGWSDEITRLEITVRPVIWKTWWAFLLYCVVLAIVLLLIIRVRKERVKMKQQLTRERMAREREHTLSESKAQFFNNISHEFRTPLSLMLIPLESLMDQENLPVTARNKVASAYRSANKMMKLVNELMDFNKIESGNLKLYLQFGEIISVIGEVTSAFDDVAQKRNILYSVNAAEPIVNAWFDHDKLDKILLNVLSNAFKFTRDGGRISVDVSVNVVAVGEEKKMMRCLEIVVLDNGLGIAASELPHIFDKFYQAKSASRVANPGTGIGLSWTKALVELHHGFINVESIPDQETKFRLVIPIDAAAFQLEIAENLYGQEIGFGKNATSSDLKIARMNSEAHHEEQKRADVLVVEDNDDLRESLVAELQRDFNVLQARDGVEGLHLALEKIPDIIISDILMPNKTGIELCATVKADIKTSHIPFILLTAKATVQDQIYGIDTGADVYLTKPFSIRLLLAHVQGLIASREKLYSLFSQDVYLLPARSTSDELDKMFLQRVVDYIVEHLQDSQLGVDALADAFNLSRVQVYRKVKALTGKTAVEFIRNVRLKQAIKLMETKKYTLSEISYQTGFSSASYFTKCFKEAYGKAPSEFLAASA</sequence>
<evidence type="ECO:0000256" key="5">
    <source>
        <dbReference type="ARBA" id="ARBA00023125"/>
    </source>
</evidence>
<dbReference type="Gene3D" id="3.30.565.10">
    <property type="entry name" value="Histidine kinase-like ATPase, C-terminal domain"/>
    <property type="match status" value="1"/>
</dbReference>
<feature type="transmembrane region" description="Helical" evidence="8">
    <location>
        <begin position="813"/>
        <end position="831"/>
    </location>
</feature>
<name>A0A364XX88_9BACT</name>
<dbReference type="PROSITE" id="PS00041">
    <property type="entry name" value="HTH_ARAC_FAMILY_1"/>
    <property type="match status" value="1"/>
</dbReference>
<dbReference type="Gene3D" id="1.10.10.60">
    <property type="entry name" value="Homeodomain-like"/>
    <property type="match status" value="2"/>
</dbReference>
<comment type="catalytic activity">
    <reaction evidence="1">
        <text>ATP + protein L-histidine = ADP + protein N-phospho-L-histidine.</text>
        <dbReference type="EC" id="2.7.13.3"/>
    </reaction>
</comment>
<dbReference type="InterPro" id="IPR003594">
    <property type="entry name" value="HATPase_dom"/>
</dbReference>
<dbReference type="SMART" id="SM00448">
    <property type="entry name" value="REC"/>
    <property type="match status" value="1"/>
</dbReference>